<dbReference type="SUPFAM" id="SSF51905">
    <property type="entry name" value="FAD/NAD(P)-binding domain"/>
    <property type="match status" value="1"/>
</dbReference>
<dbReference type="FunFam" id="1.20.1440.240:FF:000001">
    <property type="entry name" value="L-amino acid oxidase LaoA"/>
    <property type="match status" value="1"/>
</dbReference>
<keyword evidence="1" id="KW-0732">Signal</keyword>
<dbReference type="AlphaFoldDB" id="A0AAE8MY39"/>
<dbReference type="GO" id="GO:0009063">
    <property type="term" value="P:amino acid catabolic process"/>
    <property type="evidence" value="ECO:0007669"/>
    <property type="project" value="TreeGrafter"/>
</dbReference>
<organism evidence="3 4">
    <name type="scientific">Cephalotrichum gorgonifer</name>
    <dbReference type="NCBI Taxonomy" id="2041049"/>
    <lineage>
        <taxon>Eukaryota</taxon>
        <taxon>Fungi</taxon>
        <taxon>Dikarya</taxon>
        <taxon>Ascomycota</taxon>
        <taxon>Pezizomycotina</taxon>
        <taxon>Sordariomycetes</taxon>
        <taxon>Hypocreomycetidae</taxon>
        <taxon>Microascales</taxon>
        <taxon>Microascaceae</taxon>
        <taxon>Cephalotrichum</taxon>
    </lineage>
</organism>
<dbReference type="Gene3D" id="3.50.50.60">
    <property type="entry name" value="FAD/NAD(P)-binding domain"/>
    <property type="match status" value="1"/>
</dbReference>
<dbReference type="InterPro" id="IPR036188">
    <property type="entry name" value="FAD/NAD-bd_sf"/>
</dbReference>
<dbReference type="GO" id="GO:0001716">
    <property type="term" value="F:L-amino-acid oxidase activity"/>
    <property type="evidence" value="ECO:0007669"/>
    <property type="project" value="TreeGrafter"/>
</dbReference>
<proteinExistence type="predicted"/>
<feature type="chain" id="PRO_5042134654" evidence="1">
    <location>
        <begin position="23"/>
        <end position="591"/>
    </location>
</feature>
<sequence>MLRQTSSAILSALWACSSLVAADVQRPLLKDFDALGAWFEEVASINHTTPGHRDVEKAKNVSIAIVGAGITGLSTALMLDSVGVHNWEILEASHQIGGRLRTIYVGDTQEWAEMGPMRLPYKIKYKSDNATLEYSDHAMTFQLAEWLNEMNRGSRDDLEINFIPWIQHSPNELLGLGTGRHPDGRIPTRAEIAANSTLGKRAPMDTQEYKDIKAKMTDILLDEGTLREIQRDVWRAHGRVMKEGLDDISQQSMMRNVWNASAEVVDAIHGSTDYDVFWDEMHHNSNLAQDGSGSALGETEWRCVDGGFSRFSHAILPHVQDRLVLNHQVRKIEAIEDDQGATMGTKVSWVDVDSNRSQTKPQPHQAKSYNYTMLAVPFPMTRMMSLPPFSSPLSRAMAERGLRFKDACKLGLLFSERFWEKGDHPIFGGYSTPPDAAVGALYYPVYGHNETGRPGLILHYRGGDWSSRFASLSDEQHVSMVLDAIASLHGEEVRDLYTGDYERLCWLDEPFIATAWTRPDVAQHALYIPSYQKTESNIIIIGEHTAPTHAWVSSSLYSAVRGSVQVLLEVGLIDEAKELNQRWMGRWINME</sequence>
<dbReference type="SUPFAM" id="SSF54373">
    <property type="entry name" value="FAD-linked reductases, C-terminal domain"/>
    <property type="match status" value="1"/>
</dbReference>
<comment type="caution">
    <text evidence="3">The sequence shown here is derived from an EMBL/GenBank/DDBJ whole genome shotgun (WGS) entry which is preliminary data.</text>
</comment>
<evidence type="ECO:0000313" key="4">
    <source>
        <dbReference type="Proteomes" id="UP001187682"/>
    </source>
</evidence>
<evidence type="ECO:0000313" key="3">
    <source>
        <dbReference type="EMBL" id="SPO02600.1"/>
    </source>
</evidence>
<evidence type="ECO:0000256" key="1">
    <source>
        <dbReference type="SAM" id="SignalP"/>
    </source>
</evidence>
<feature type="domain" description="Amine oxidase" evidence="2">
    <location>
        <begin position="70"/>
        <end position="567"/>
    </location>
</feature>
<evidence type="ECO:0000259" key="2">
    <source>
        <dbReference type="Pfam" id="PF01593"/>
    </source>
</evidence>
<dbReference type="PANTHER" id="PTHR10742">
    <property type="entry name" value="FLAVIN MONOAMINE OXIDASE"/>
    <property type="match status" value="1"/>
</dbReference>
<protein>
    <submittedName>
        <fullName evidence="3">Probable fusarubin cluster - oxidoreductase</fullName>
    </submittedName>
</protein>
<dbReference type="Gene3D" id="1.20.1440.240">
    <property type="match status" value="1"/>
</dbReference>
<feature type="signal peptide" evidence="1">
    <location>
        <begin position="1"/>
        <end position="22"/>
    </location>
</feature>
<dbReference type="PANTHER" id="PTHR10742:SF342">
    <property type="entry name" value="AMINE OXIDASE"/>
    <property type="match status" value="1"/>
</dbReference>
<reference evidence="3" key="1">
    <citation type="submission" date="2018-03" db="EMBL/GenBank/DDBJ databases">
        <authorList>
            <person name="Guldener U."/>
        </authorList>
    </citation>
    <scope>NUCLEOTIDE SEQUENCE</scope>
</reference>
<dbReference type="EMBL" id="ONZQ02000006">
    <property type="protein sequence ID" value="SPO02600.1"/>
    <property type="molecule type" value="Genomic_DNA"/>
</dbReference>
<accession>A0AAE8MY39</accession>
<name>A0AAE8MY39_9PEZI</name>
<dbReference type="InterPro" id="IPR002937">
    <property type="entry name" value="Amino_oxidase"/>
</dbReference>
<dbReference type="Pfam" id="PF01593">
    <property type="entry name" value="Amino_oxidase"/>
    <property type="match status" value="1"/>
</dbReference>
<dbReference type="InterPro" id="IPR050281">
    <property type="entry name" value="Flavin_monoamine_oxidase"/>
</dbReference>
<gene>
    <name evidence="3" type="ORF">DNG_05273</name>
</gene>
<keyword evidence="4" id="KW-1185">Reference proteome</keyword>
<dbReference type="Proteomes" id="UP001187682">
    <property type="component" value="Unassembled WGS sequence"/>
</dbReference>
<dbReference type="Gene3D" id="3.90.660.10">
    <property type="match status" value="1"/>
</dbReference>